<dbReference type="GO" id="GO:0015562">
    <property type="term" value="F:efflux transmembrane transporter activity"/>
    <property type="evidence" value="ECO:0007669"/>
    <property type="project" value="InterPro"/>
</dbReference>
<sequence>MMKQLLPFRPGRATWLLVSLLTGCSYYFDTAPDRQLVRRVEERMQSEEGLPVEQLSKPPQLSVEQALPKFRERRPQTGRASPPAKPALSKVEGPVPSPSATLRRTKAEEPDSPPQPKAQPQAGKQLSIAEARALALENNLDLKIALVDPKIAATAVSQEQAKFDDLIFARAKYSSKHLPPDITEIDKFVAADPNSPLAGQEALRVDSEQKKEFLEFDMGVSIPLRTGGKITLIAPLDEKSVRKKGLQAEQYGAALRFSISQPLLRDGGIDTNVAGIRIARYEQQAVDVRTRLQTIRVLATVERSYWGLYIVWGELDVRRQQYENAADNLAMVKKRVAEGLTAAVEINRAEIGVAERLEALIIAETTLKIRQRQLKLLLNDPGLDLDSPTVLIPETTPTLVEFKFDRKQLVQHALEGRLDLLELELKLAADLTKIDYLSNQTLPMFMLDYSYASPGRDPSSYGGAFGQTVSGNYADWSVGMRMEIPLTNELRKAQLDRAVQDRMQRLTTQQLRELSVRREIYDALDQLEQNWQRILATRQNVLLAGLNYDAELKQFREGLRTMTEVLETLTRLGEAQLREVRAIGDYQVSLIDLAFATGTLLGHSRVDLGIAAGGS</sequence>
<evidence type="ECO:0000256" key="1">
    <source>
        <dbReference type="ARBA" id="ARBA00007613"/>
    </source>
</evidence>
<comment type="caution">
    <text evidence="3">The sequence shown here is derived from an EMBL/GenBank/DDBJ whole genome shotgun (WGS) entry which is preliminary data.</text>
</comment>
<organism evidence="3 4">
    <name type="scientific">Candidatus Methylobacter titanis</name>
    <dbReference type="NCBI Taxonomy" id="3053457"/>
    <lineage>
        <taxon>Bacteria</taxon>
        <taxon>Pseudomonadati</taxon>
        <taxon>Pseudomonadota</taxon>
        <taxon>Gammaproteobacteria</taxon>
        <taxon>Methylococcales</taxon>
        <taxon>Methylococcaceae</taxon>
        <taxon>Methylobacter</taxon>
    </lineage>
</organism>
<evidence type="ECO:0000256" key="2">
    <source>
        <dbReference type="SAM" id="MobiDB-lite"/>
    </source>
</evidence>
<evidence type="ECO:0000313" key="4">
    <source>
        <dbReference type="Proteomes" id="UP001160519"/>
    </source>
</evidence>
<proteinExistence type="inferred from homology"/>
<dbReference type="PANTHER" id="PTHR30203">
    <property type="entry name" value="OUTER MEMBRANE CATION EFFLUX PROTEIN"/>
    <property type="match status" value="1"/>
</dbReference>
<dbReference type="AlphaFoldDB" id="A0AA43Q4N0"/>
<keyword evidence="4" id="KW-1185">Reference proteome</keyword>
<dbReference type="InterPro" id="IPR003423">
    <property type="entry name" value="OMP_efflux"/>
</dbReference>
<gene>
    <name evidence="3" type="ORF">PSU93_04980</name>
</gene>
<dbReference type="PROSITE" id="PS51257">
    <property type="entry name" value="PROKAR_LIPOPROTEIN"/>
    <property type="match status" value="1"/>
</dbReference>
<dbReference type="PANTHER" id="PTHR30203:SF33">
    <property type="entry name" value="BLR4455 PROTEIN"/>
    <property type="match status" value="1"/>
</dbReference>
<protein>
    <submittedName>
        <fullName evidence="3">TolC family protein</fullName>
    </submittedName>
</protein>
<comment type="similarity">
    <text evidence="1">Belongs to the outer membrane factor (OMF) (TC 1.B.17) family.</text>
</comment>
<dbReference type="Proteomes" id="UP001160519">
    <property type="component" value="Unassembled WGS sequence"/>
</dbReference>
<dbReference type="Pfam" id="PF02321">
    <property type="entry name" value="OEP"/>
    <property type="match status" value="2"/>
</dbReference>
<dbReference type="Gene3D" id="1.20.1600.10">
    <property type="entry name" value="Outer membrane efflux proteins (OEP)"/>
    <property type="match status" value="1"/>
</dbReference>
<accession>A0AA43Q4N0</accession>
<dbReference type="EMBL" id="JAQSDF010000009">
    <property type="protein sequence ID" value="MDI1230487.1"/>
    <property type="molecule type" value="Genomic_DNA"/>
</dbReference>
<reference evidence="3" key="1">
    <citation type="submission" date="2023-01" db="EMBL/GenBank/DDBJ databases">
        <title>Biogeochemical cycle of methane in antarctic sediments.</title>
        <authorList>
            <person name="Roldan D.M."/>
            <person name="Menes R.J."/>
        </authorList>
    </citation>
    <scope>NUCLEOTIDE SEQUENCE [LARGE SCALE GENOMIC DNA]</scope>
    <source>
        <strain evidence="3">K-2018 MAG008</strain>
    </source>
</reference>
<evidence type="ECO:0000313" key="3">
    <source>
        <dbReference type="EMBL" id="MDI1230487.1"/>
    </source>
</evidence>
<dbReference type="InterPro" id="IPR010131">
    <property type="entry name" value="MdtP/NodT-like"/>
</dbReference>
<feature type="region of interest" description="Disordered" evidence="2">
    <location>
        <begin position="71"/>
        <end position="126"/>
    </location>
</feature>
<dbReference type="SUPFAM" id="SSF56954">
    <property type="entry name" value="Outer membrane efflux proteins (OEP)"/>
    <property type="match status" value="1"/>
</dbReference>
<name>A0AA43Q4N0_9GAMM</name>